<comment type="cofactor">
    <cofactor evidence="12">
        <name>Zn(2+)</name>
        <dbReference type="ChEBI" id="CHEBI:29105"/>
    </cofactor>
    <text evidence="12">Binds 2 zinc ions per subunit.</text>
</comment>
<dbReference type="GO" id="GO:0006269">
    <property type="term" value="P:DNA replication, synthesis of primer"/>
    <property type="evidence" value="ECO:0007669"/>
    <property type="project" value="UniProtKB-KW"/>
</dbReference>
<feature type="binding site" evidence="12">
    <location>
        <position position="447"/>
    </location>
    <ligand>
        <name>Zn(2+)</name>
        <dbReference type="ChEBI" id="CHEBI:29105"/>
        <label>1</label>
    </ligand>
</feature>
<dbReference type="GO" id="GO:0006310">
    <property type="term" value="P:DNA recombination"/>
    <property type="evidence" value="ECO:0007669"/>
    <property type="project" value="InterPro"/>
</dbReference>
<organism evidence="14 15">
    <name type="scientific">Aquirhabdus parva</name>
    <dbReference type="NCBI Taxonomy" id="2283318"/>
    <lineage>
        <taxon>Bacteria</taxon>
        <taxon>Pseudomonadati</taxon>
        <taxon>Pseudomonadota</taxon>
        <taxon>Gammaproteobacteria</taxon>
        <taxon>Moraxellales</taxon>
        <taxon>Moraxellaceae</taxon>
        <taxon>Aquirhabdus</taxon>
    </lineage>
</organism>
<dbReference type="Proteomes" id="UP000253940">
    <property type="component" value="Chromosome"/>
</dbReference>
<feature type="binding site" evidence="12">
    <location>
        <position position="444"/>
    </location>
    <ligand>
        <name>Zn(2+)</name>
        <dbReference type="ChEBI" id="CHEBI:29105"/>
        <label>1</label>
    </ligand>
</feature>
<dbReference type="NCBIfam" id="TIGR00595">
    <property type="entry name" value="priA"/>
    <property type="match status" value="1"/>
</dbReference>
<feature type="binding site" evidence="12">
    <location>
        <position position="475"/>
    </location>
    <ligand>
        <name>Zn(2+)</name>
        <dbReference type="ChEBI" id="CHEBI:29105"/>
        <label>2</label>
    </ligand>
</feature>
<dbReference type="PROSITE" id="PS51192">
    <property type="entry name" value="HELICASE_ATP_BIND_1"/>
    <property type="match status" value="1"/>
</dbReference>
<dbReference type="InterPro" id="IPR041222">
    <property type="entry name" value="PriA_3primeBD"/>
</dbReference>
<evidence type="ECO:0000256" key="11">
    <source>
        <dbReference type="ARBA" id="ARBA00048988"/>
    </source>
</evidence>
<keyword evidence="15" id="KW-1185">Reference proteome</keyword>
<dbReference type="InterPro" id="IPR014001">
    <property type="entry name" value="Helicase_ATP-bd"/>
</dbReference>
<evidence type="ECO:0000256" key="10">
    <source>
        <dbReference type="ARBA" id="ARBA00023235"/>
    </source>
</evidence>
<dbReference type="GO" id="GO:0006302">
    <property type="term" value="P:double-strand break repair"/>
    <property type="evidence" value="ECO:0007669"/>
    <property type="project" value="InterPro"/>
</dbReference>
<dbReference type="Pfam" id="PF17764">
    <property type="entry name" value="PriA_3primeBD"/>
    <property type="match status" value="1"/>
</dbReference>
<dbReference type="CDD" id="cd17929">
    <property type="entry name" value="DEXHc_priA"/>
    <property type="match status" value="1"/>
</dbReference>
<comment type="subunit">
    <text evidence="12">Component of the replication restart primosome.</text>
</comment>
<dbReference type="GO" id="GO:0016887">
    <property type="term" value="F:ATP hydrolysis activity"/>
    <property type="evidence" value="ECO:0007669"/>
    <property type="project" value="RHEA"/>
</dbReference>
<dbReference type="GO" id="GO:1990077">
    <property type="term" value="C:primosome complex"/>
    <property type="evidence" value="ECO:0007669"/>
    <property type="project" value="UniProtKB-UniRule"/>
</dbReference>
<dbReference type="FunFam" id="3.40.1440.60:FF:000001">
    <property type="entry name" value="Primosomal protein N"/>
    <property type="match status" value="1"/>
</dbReference>
<dbReference type="HAMAP" id="MF_00983">
    <property type="entry name" value="PriA"/>
    <property type="match status" value="1"/>
</dbReference>
<comment type="similarity">
    <text evidence="12">Belongs to the helicase family. PriA subfamily.</text>
</comment>
<dbReference type="Pfam" id="PF18074">
    <property type="entry name" value="PriA_C"/>
    <property type="match status" value="1"/>
</dbReference>
<evidence type="ECO:0000256" key="5">
    <source>
        <dbReference type="ARBA" id="ARBA00022801"/>
    </source>
</evidence>
<dbReference type="KEGG" id="mbah:HYN46_03220"/>
<evidence type="ECO:0000313" key="14">
    <source>
        <dbReference type="EMBL" id="AXI01964.1"/>
    </source>
</evidence>
<dbReference type="InterPro" id="IPR041236">
    <property type="entry name" value="PriA_C"/>
</dbReference>
<name>A0A345P3V5_9GAMM</name>
<keyword evidence="7 12" id="KW-0862">Zinc</keyword>
<keyword evidence="4 12" id="KW-0547">Nucleotide-binding</keyword>
<keyword evidence="8 12" id="KW-0067">ATP-binding</keyword>
<dbReference type="InterPro" id="IPR040498">
    <property type="entry name" value="PriA_CRR"/>
</dbReference>
<evidence type="ECO:0000313" key="15">
    <source>
        <dbReference type="Proteomes" id="UP000253940"/>
    </source>
</evidence>
<keyword evidence="9 12" id="KW-0238">DNA-binding</keyword>
<feature type="binding site" evidence="12">
    <location>
        <position position="472"/>
    </location>
    <ligand>
        <name>Zn(2+)</name>
        <dbReference type="ChEBI" id="CHEBI:29105"/>
        <label>2</label>
    </ligand>
</feature>
<dbReference type="Pfam" id="PF00270">
    <property type="entry name" value="DEAD"/>
    <property type="match status" value="1"/>
</dbReference>
<keyword evidence="3 12" id="KW-0479">Metal-binding</keyword>
<evidence type="ECO:0000256" key="9">
    <source>
        <dbReference type="ARBA" id="ARBA00023125"/>
    </source>
</evidence>
<evidence type="ECO:0000256" key="3">
    <source>
        <dbReference type="ARBA" id="ARBA00022723"/>
    </source>
</evidence>
<comment type="function">
    <text evidence="12">Initiates the restart of stalled replication forks, which reloads the replicative helicase on sites other than the origin of replication. Recognizes and binds to abandoned replication forks and remodels them to uncover a helicase loading site. Promotes assembly of the primosome at these replication forks.</text>
</comment>
<evidence type="ECO:0000256" key="12">
    <source>
        <dbReference type="HAMAP-Rule" id="MF_00983"/>
    </source>
</evidence>
<dbReference type="SMART" id="SM00490">
    <property type="entry name" value="HELICc"/>
    <property type="match status" value="1"/>
</dbReference>
<dbReference type="SUPFAM" id="SSF52540">
    <property type="entry name" value="P-loop containing nucleoside triphosphate hydrolases"/>
    <property type="match status" value="2"/>
</dbReference>
<keyword evidence="5 12" id="KW-0378">Hydrolase</keyword>
<dbReference type="AlphaFoldDB" id="A0A345P3V5"/>
<feature type="domain" description="Helicase ATP-binding" evidence="13">
    <location>
        <begin position="219"/>
        <end position="385"/>
    </location>
</feature>
<keyword evidence="10 12" id="KW-0413">Isomerase</keyword>
<feature type="binding site" evidence="12">
    <location>
        <position position="453"/>
    </location>
    <ligand>
        <name>Zn(2+)</name>
        <dbReference type="ChEBI" id="CHEBI:29105"/>
        <label>2</label>
    </ligand>
</feature>
<evidence type="ECO:0000256" key="7">
    <source>
        <dbReference type="ARBA" id="ARBA00022833"/>
    </source>
</evidence>
<dbReference type="InterPro" id="IPR005259">
    <property type="entry name" value="PriA"/>
</dbReference>
<dbReference type="PANTHER" id="PTHR30580">
    <property type="entry name" value="PRIMOSOMAL PROTEIN N"/>
    <property type="match status" value="1"/>
</dbReference>
<proteinExistence type="inferred from homology"/>
<dbReference type="CDD" id="cd18804">
    <property type="entry name" value="SF2_C_priA"/>
    <property type="match status" value="1"/>
</dbReference>
<dbReference type="InterPro" id="IPR011545">
    <property type="entry name" value="DEAD/DEAH_box_helicase_dom"/>
</dbReference>
<evidence type="ECO:0000256" key="1">
    <source>
        <dbReference type="ARBA" id="ARBA00022515"/>
    </source>
</evidence>
<reference evidence="14 15" key="1">
    <citation type="submission" date="2018-07" db="EMBL/GenBank/DDBJ databases">
        <title>Genome sequencing of Moraxellaceae gen. HYN0046.</title>
        <authorList>
            <person name="Kim M."/>
            <person name="Yi H."/>
        </authorList>
    </citation>
    <scope>NUCLEOTIDE SEQUENCE [LARGE SCALE GENOMIC DNA]</scope>
    <source>
        <strain evidence="14 15">HYN0046</strain>
    </source>
</reference>
<comment type="catalytic activity">
    <reaction evidence="11 12">
        <text>ATP + H2O = ADP + phosphate + H(+)</text>
        <dbReference type="Rhea" id="RHEA:13065"/>
        <dbReference type="ChEBI" id="CHEBI:15377"/>
        <dbReference type="ChEBI" id="CHEBI:15378"/>
        <dbReference type="ChEBI" id="CHEBI:30616"/>
        <dbReference type="ChEBI" id="CHEBI:43474"/>
        <dbReference type="ChEBI" id="CHEBI:456216"/>
        <dbReference type="EC" id="5.6.2.4"/>
    </reaction>
</comment>
<evidence type="ECO:0000259" key="13">
    <source>
        <dbReference type="PROSITE" id="PS51192"/>
    </source>
</evidence>
<accession>A0A345P3V5</accession>
<dbReference type="GO" id="GO:0008270">
    <property type="term" value="F:zinc ion binding"/>
    <property type="evidence" value="ECO:0007669"/>
    <property type="project" value="UniProtKB-UniRule"/>
</dbReference>
<comment type="catalytic activity">
    <reaction evidence="12">
        <text>Couples ATP hydrolysis with the unwinding of duplex DNA by translocating in the 3'-5' direction.</text>
        <dbReference type="EC" id="5.6.2.4"/>
    </reaction>
</comment>
<gene>
    <name evidence="12" type="primary">priA</name>
    <name evidence="14" type="ORF">HYN46_03220</name>
</gene>
<evidence type="ECO:0000256" key="8">
    <source>
        <dbReference type="ARBA" id="ARBA00022840"/>
    </source>
</evidence>
<dbReference type="GO" id="GO:0043138">
    <property type="term" value="F:3'-5' DNA helicase activity"/>
    <property type="evidence" value="ECO:0007669"/>
    <property type="project" value="UniProtKB-EC"/>
</dbReference>
<dbReference type="SMART" id="SM00487">
    <property type="entry name" value="DEXDc"/>
    <property type="match status" value="1"/>
</dbReference>
<feature type="binding site" evidence="12">
    <location>
        <position position="456"/>
    </location>
    <ligand>
        <name>Zn(2+)</name>
        <dbReference type="ChEBI" id="CHEBI:29105"/>
        <label>2</label>
    </ligand>
</feature>
<dbReference type="Gene3D" id="3.40.1440.60">
    <property type="entry name" value="PriA, 3(prime) DNA-binding domain"/>
    <property type="match status" value="1"/>
</dbReference>
<dbReference type="InterPro" id="IPR027417">
    <property type="entry name" value="P-loop_NTPase"/>
</dbReference>
<dbReference type="OrthoDB" id="9759544at2"/>
<protein>
    <recommendedName>
        <fullName evidence="12">Replication restart protein PriA</fullName>
    </recommendedName>
    <alternativeName>
        <fullName evidence="12">ATP-dependent DNA helicase PriA</fullName>
        <ecNumber evidence="12">5.6.2.4</ecNumber>
    </alternativeName>
    <alternativeName>
        <fullName evidence="12">DNA 3'-5' helicase PriA</fullName>
    </alternativeName>
</protein>
<keyword evidence="1 12" id="KW-0639">Primosome</keyword>
<dbReference type="RefSeq" id="WP_114898074.1">
    <property type="nucleotide sequence ID" value="NZ_CP031222.1"/>
</dbReference>
<dbReference type="FunFam" id="3.40.50.300:FF:000489">
    <property type="entry name" value="Primosome assembly protein PriA"/>
    <property type="match status" value="1"/>
</dbReference>
<dbReference type="InterPro" id="IPR001650">
    <property type="entry name" value="Helicase_C-like"/>
</dbReference>
<dbReference type="Pfam" id="PF18319">
    <property type="entry name" value="Zn_ribbon_PriA"/>
    <property type="match status" value="1"/>
</dbReference>
<dbReference type="GO" id="GO:0006270">
    <property type="term" value="P:DNA replication initiation"/>
    <property type="evidence" value="ECO:0007669"/>
    <property type="project" value="TreeGrafter"/>
</dbReference>
<dbReference type="GO" id="GO:0005524">
    <property type="term" value="F:ATP binding"/>
    <property type="evidence" value="ECO:0007669"/>
    <property type="project" value="UniProtKB-UniRule"/>
</dbReference>
<keyword evidence="2 12" id="KW-0235">DNA replication</keyword>
<dbReference type="EC" id="5.6.2.4" evidence="12"/>
<keyword evidence="6 12" id="KW-0347">Helicase</keyword>
<dbReference type="EMBL" id="CP031222">
    <property type="protein sequence ID" value="AXI01964.1"/>
    <property type="molecule type" value="Genomic_DNA"/>
</dbReference>
<evidence type="ECO:0000256" key="2">
    <source>
        <dbReference type="ARBA" id="ARBA00022705"/>
    </source>
</evidence>
<dbReference type="PANTHER" id="PTHR30580:SF0">
    <property type="entry name" value="PRIMOSOMAL PROTEIN N"/>
    <property type="match status" value="1"/>
</dbReference>
<dbReference type="NCBIfam" id="NF004067">
    <property type="entry name" value="PRK05580.1-4"/>
    <property type="match status" value="1"/>
</dbReference>
<feature type="binding site" evidence="12">
    <location>
        <position position="485"/>
    </location>
    <ligand>
        <name>Zn(2+)</name>
        <dbReference type="ChEBI" id="CHEBI:29105"/>
        <label>1</label>
    </ligand>
</feature>
<sequence length="756" mass="84683">MSTILVQVAVPVPLFELFDYALPADTQVPTAGCRVRVPFGSRELIGIVMQTRPFNSEENETDESFVTEHKIKSILEVIEFKPIIPATTLDLLIWAAGYYHYPLGEVLSAALPALLRQGRHLDLLTQYWRVAPDANSAELSRSPKQRKTFDILNLHDQRGAPESILILMGVERASLLLLEKRGLVESFMQPRELIKHPVNLAHMPLLANPEQQYAIDQIHAVLGRFQGVLLNGLTGSGKTEVYLQAMQPVLEAGQQVLVLVPEIGLTPQTINRFKARFHAEIVMLHSNMSDVARLQAWQAAYTGHANIVIGTRSAVFTPMPHLGLIIIDEEHDLSYKQQDTFRYHARDVALKRGFDQKCPVLLGSATPSLESLHLAAEKKLLHLHLNERAGNAEFARIHLIDLRNKKRENGLSQPLLDAIATRLKADEQVLVFLNRRGFAPVLLCDACGWQADCPRCDAHLTVHYTPRQHLHCHHCGYQSRLPTECPACKSVNLIPTGAGTARLEETLIGHFPDHPIIRVDRDTTSRVGSWDKIYQRANQTGAAILLGTQMLAKGHHFPNVTLVAIVDVDGGFLSVDFRAPERMAQLILQVAGRAGRGTKTGQVLIQTRYPENPLLLTLIRQGYGQFAQEMLQDRKSARLPPYRHAVLIRAESPNAEKTEAFLKAAIHAFKMGIEEYQQQTGQMISTPHDPNGLEIWGPIPAPMEKRAGVFRGHVLIQCAHRRLLHHLIEPWWPAMMHLPERRGIRASLDVDPMELS</sequence>
<dbReference type="InterPro" id="IPR042115">
    <property type="entry name" value="PriA_3primeBD_sf"/>
</dbReference>
<feature type="binding site" evidence="12">
    <location>
        <position position="488"/>
    </location>
    <ligand>
        <name>Zn(2+)</name>
        <dbReference type="ChEBI" id="CHEBI:29105"/>
        <label>1</label>
    </ligand>
</feature>
<dbReference type="GO" id="GO:0003677">
    <property type="term" value="F:DNA binding"/>
    <property type="evidence" value="ECO:0007669"/>
    <property type="project" value="UniProtKB-UniRule"/>
</dbReference>
<dbReference type="Gene3D" id="3.40.50.300">
    <property type="entry name" value="P-loop containing nucleotide triphosphate hydrolases"/>
    <property type="match status" value="2"/>
</dbReference>
<evidence type="ECO:0000256" key="4">
    <source>
        <dbReference type="ARBA" id="ARBA00022741"/>
    </source>
</evidence>
<evidence type="ECO:0000256" key="6">
    <source>
        <dbReference type="ARBA" id="ARBA00022806"/>
    </source>
</evidence>